<organism evidence="1 2">
    <name type="scientific">Pangasianodon hypophthalmus</name>
    <name type="common">Striped catfish</name>
    <name type="synonym">Helicophagus hypophthalmus</name>
    <dbReference type="NCBI Taxonomy" id="310915"/>
    <lineage>
        <taxon>Eukaryota</taxon>
        <taxon>Metazoa</taxon>
        <taxon>Chordata</taxon>
        <taxon>Craniata</taxon>
        <taxon>Vertebrata</taxon>
        <taxon>Euteleostomi</taxon>
        <taxon>Actinopterygii</taxon>
        <taxon>Neopterygii</taxon>
        <taxon>Teleostei</taxon>
        <taxon>Ostariophysi</taxon>
        <taxon>Siluriformes</taxon>
        <taxon>Pangasiidae</taxon>
        <taxon>Pangasianodon</taxon>
    </lineage>
</organism>
<keyword evidence="2" id="KW-1185">Reference proteome</keyword>
<protein>
    <submittedName>
        <fullName evidence="1">Uncharacterized protein</fullName>
    </submittedName>
</protein>
<accession>A0A5N5N4I3</accession>
<gene>
    <name evidence="1" type="ORF">PHYPO_G00016280</name>
</gene>
<dbReference type="EMBL" id="VFJC01000011">
    <property type="protein sequence ID" value="KAB5562297.1"/>
    <property type="molecule type" value="Genomic_DNA"/>
</dbReference>
<dbReference type="Proteomes" id="UP000327468">
    <property type="component" value="Chromosome 10"/>
</dbReference>
<sequence>MWTPRNLKLVTLFALRNGGIARADPEQRSMPTEFLTECFHHFYDVWHYSLTALLLSHRLILTKYQSLSKNI</sequence>
<evidence type="ECO:0000313" key="2">
    <source>
        <dbReference type="Proteomes" id="UP000327468"/>
    </source>
</evidence>
<reference evidence="1 2" key="1">
    <citation type="submission" date="2019-06" db="EMBL/GenBank/DDBJ databases">
        <title>A chromosome-scale genome assembly of the striped catfish, Pangasianodon hypophthalmus.</title>
        <authorList>
            <person name="Wen M."/>
            <person name="Zahm M."/>
            <person name="Roques C."/>
            <person name="Cabau C."/>
            <person name="Klopp C."/>
            <person name="Donnadieu C."/>
            <person name="Jouanno E."/>
            <person name="Avarre J.-C."/>
            <person name="Campet M."/>
            <person name="Ha T.T.T."/>
            <person name="Dugue R."/>
            <person name="Lampietro C."/>
            <person name="Louis A."/>
            <person name="Herpin A."/>
            <person name="Echchiki A."/>
            <person name="Berthelot C."/>
            <person name="Parey E."/>
            <person name="Roest-Crollius H."/>
            <person name="Braasch I."/>
            <person name="Postlethwait J."/>
            <person name="Bobe J."/>
            <person name="Montfort J."/>
            <person name="Bouchez O."/>
            <person name="Begum T."/>
            <person name="Schartl M."/>
            <person name="Guiguen Y."/>
        </authorList>
    </citation>
    <scope>NUCLEOTIDE SEQUENCE [LARGE SCALE GENOMIC DNA]</scope>
    <source>
        <strain evidence="1 2">Indonesia</strain>
        <tissue evidence="1">Blood</tissue>
    </source>
</reference>
<comment type="caution">
    <text evidence="1">The sequence shown here is derived from an EMBL/GenBank/DDBJ whole genome shotgun (WGS) entry which is preliminary data.</text>
</comment>
<evidence type="ECO:0000313" key="1">
    <source>
        <dbReference type="EMBL" id="KAB5562297.1"/>
    </source>
</evidence>
<name>A0A5N5N4I3_PANHP</name>
<dbReference type="AlphaFoldDB" id="A0A5N5N4I3"/>
<proteinExistence type="predicted"/>